<name>A0A4R2EBX6_9BACT</name>
<evidence type="ECO:0000313" key="1">
    <source>
        <dbReference type="EMBL" id="TCN65445.1"/>
    </source>
</evidence>
<dbReference type="Proteomes" id="UP000294830">
    <property type="component" value="Unassembled WGS sequence"/>
</dbReference>
<evidence type="ECO:0000313" key="2">
    <source>
        <dbReference type="Proteomes" id="UP000294830"/>
    </source>
</evidence>
<organism evidence="1 2">
    <name type="scientific">Acetobacteroides hydrogenigenes</name>
    <dbReference type="NCBI Taxonomy" id="979970"/>
    <lineage>
        <taxon>Bacteria</taxon>
        <taxon>Pseudomonadati</taxon>
        <taxon>Bacteroidota</taxon>
        <taxon>Bacteroidia</taxon>
        <taxon>Bacteroidales</taxon>
        <taxon>Rikenellaceae</taxon>
        <taxon>Acetobacteroides</taxon>
    </lineage>
</organism>
<reference evidence="1 2" key="1">
    <citation type="submission" date="2019-03" db="EMBL/GenBank/DDBJ databases">
        <title>Genomic Encyclopedia of Archaeal and Bacterial Type Strains, Phase II (KMG-II): from individual species to whole genera.</title>
        <authorList>
            <person name="Goeker M."/>
        </authorList>
    </citation>
    <scope>NUCLEOTIDE SEQUENCE [LARGE SCALE GENOMIC DNA]</scope>
    <source>
        <strain evidence="1 2">RL-C</strain>
    </source>
</reference>
<keyword evidence="2" id="KW-1185">Reference proteome</keyword>
<accession>A0A4R2EBX6</accession>
<dbReference type="AlphaFoldDB" id="A0A4R2EBX6"/>
<comment type="caution">
    <text evidence="1">The sequence shown here is derived from an EMBL/GenBank/DDBJ whole genome shotgun (WGS) entry which is preliminary data.</text>
</comment>
<gene>
    <name evidence="1" type="ORF">CLV25_111125</name>
</gene>
<sequence>MYYNMSFCSISITVVLKFANILSLQNMYNQFRRAE</sequence>
<proteinExistence type="predicted"/>
<dbReference type="EMBL" id="SLWB01000011">
    <property type="protein sequence ID" value="TCN65445.1"/>
    <property type="molecule type" value="Genomic_DNA"/>
</dbReference>
<protein>
    <submittedName>
        <fullName evidence="1">Uncharacterized protein</fullName>
    </submittedName>
</protein>